<organism evidence="1 2">
    <name type="scientific">Butyricimonas hominis</name>
    <dbReference type="NCBI Taxonomy" id="2763032"/>
    <lineage>
        <taxon>Bacteria</taxon>
        <taxon>Pseudomonadati</taxon>
        <taxon>Bacteroidota</taxon>
        <taxon>Bacteroidia</taxon>
        <taxon>Bacteroidales</taxon>
        <taxon>Odoribacteraceae</taxon>
        <taxon>Butyricimonas</taxon>
    </lineage>
</organism>
<dbReference type="Pfam" id="PF09365">
    <property type="entry name" value="DUF2461"/>
    <property type="match status" value="1"/>
</dbReference>
<dbReference type="PANTHER" id="PTHR36452">
    <property type="entry name" value="CHROMOSOME 12, WHOLE GENOME SHOTGUN SEQUENCE"/>
    <property type="match status" value="1"/>
</dbReference>
<dbReference type="NCBIfam" id="TIGR02453">
    <property type="entry name" value="TIGR02453 family protein"/>
    <property type="match status" value="1"/>
</dbReference>
<name>A0ABR7D3F7_9BACT</name>
<evidence type="ECO:0000313" key="2">
    <source>
        <dbReference type="Proteomes" id="UP000646484"/>
    </source>
</evidence>
<gene>
    <name evidence="1" type="ORF">H8S64_15445</name>
</gene>
<proteinExistence type="predicted"/>
<dbReference type="RefSeq" id="WP_186977230.1">
    <property type="nucleotide sequence ID" value="NZ_JACOOH010000007.1"/>
</dbReference>
<evidence type="ECO:0000313" key="1">
    <source>
        <dbReference type="EMBL" id="MBC5622491.1"/>
    </source>
</evidence>
<dbReference type="InterPro" id="IPR012808">
    <property type="entry name" value="CHP02453"/>
</dbReference>
<dbReference type="PIRSF" id="PIRSF028451">
    <property type="entry name" value="UCP028451"/>
    <property type="match status" value="1"/>
</dbReference>
<protein>
    <submittedName>
        <fullName evidence="1">DUF2461 domain-containing protein</fullName>
    </submittedName>
</protein>
<reference evidence="1 2" key="1">
    <citation type="submission" date="2020-08" db="EMBL/GenBank/DDBJ databases">
        <title>Genome public.</title>
        <authorList>
            <person name="Liu C."/>
            <person name="Sun Q."/>
        </authorList>
    </citation>
    <scope>NUCLEOTIDE SEQUENCE [LARGE SCALE GENOMIC DNA]</scope>
    <source>
        <strain evidence="1 2">NSJ-56</strain>
    </source>
</reference>
<dbReference type="Proteomes" id="UP000646484">
    <property type="component" value="Unassembled WGS sequence"/>
</dbReference>
<keyword evidence="2" id="KW-1185">Reference proteome</keyword>
<comment type="caution">
    <text evidence="1">The sequence shown here is derived from an EMBL/GenBank/DDBJ whole genome shotgun (WGS) entry which is preliminary data.</text>
</comment>
<sequence length="220" mass="25816">MQEIFRFLEALRENNDRDWFHANKEWYLRIKAEHEAFINRVIAALAVVEPEVEGLEAKDCIFRIYRDTRFSPNKQPYKTHIGAYMVRGGKKSPRSGYYVHIEPGNCLLAGGVWCPEPSLLKALRQDVYDNIDEFTGIVRDKEFAKYYRLDGEKLKKVPAPFPKDFPEAEMLKFKAYTVTHGVPDAFFEGEDAVERVVDRLLLMKPFHRFLNYTVEETWNN</sequence>
<dbReference type="EMBL" id="JACOOH010000007">
    <property type="protein sequence ID" value="MBC5622491.1"/>
    <property type="molecule type" value="Genomic_DNA"/>
</dbReference>
<dbReference type="InterPro" id="IPR015996">
    <property type="entry name" value="UCP028451"/>
</dbReference>
<dbReference type="PANTHER" id="PTHR36452:SF1">
    <property type="entry name" value="DUF2461 DOMAIN-CONTAINING PROTEIN"/>
    <property type="match status" value="1"/>
</dbReference>
<accession>A0ABR7D3F7</accession>